<feature type="domain" description="DUF4394" evidence="2">
    <location>
        <begin position="57"/>
        <end position="269"/>
    </location>
</feature>
<comment type="caution">
    <text evidence="3">The sequence shown here is derived from an EMBL/GenBank/DDBJ whole genome shotgun (WGS) entry which is preliminary data.</text>
</comment>
<keyword evidence="4" id="KW-1185">Reference proteome</keyword>
<feature type="signal peptide" evidence="1">
    <location>
        <begin position="1"/>
        <end position="26"/>
    </location>
</feature>
<keyword evidence="1" id="KW-0732">Signal</keyword>
<evidence type="ECO:0000256" key="1">
    <source>
        <dbReference type="SAM" id="SignalP"/>
    </source>
</evidence>
<feature type="domain" description="DUF4394" evidence="2">
    <location>
        <begin position="295"/>
        <end position="505"/>
    </location>
</feature>
<name>A0ABR7WJJ9_9SPHI</name>
<dbReference type="EMBL" id="JACWMY010000001">
    <property type="protein sequence ID" value="MBD1362480.1"/>
    <property type="molecule type" value="Genomic_DNA"/>
</dbReference>
<dbReference type="Pfam" id="PF14339">
    <property type="entry name" value="DUF4394"/>
    <property type="match status" value="2"/>
</dbReference>
<evidence type="ECO:0000313" key="4">
    <source>
        <dbReference type="Proteomes" id="UP000606600"/>
    </source>
</evidence>
<dbReference type="PROSITE" id="PS51257">
    <property type="entry name" value="PROKAR_LIPOPROTEIN"/>
    <property type="match status" value="1"/>
</dbReference>
<evidence type="ECO:0000259" key="2">
    <source>
        <dbReference type="Pfam" id="PF14339"/>
    </source>
</evidence>
<protein>
    <submittedName>
        <fullName evidence="3">DUF4394 domain-containing protein</fullName>
    </submittedName>
</protein>
<feature type="chain" id="PRO_5046855487" evidence="1">
    <location>
        <begin position="27"/>
        <end position="515"/>
    </location>
</feature>
<proteinExistence type="predicted"/>
<dbReference type="RefSeq" id="WP_191187161.1">
    <property type="nucleotide sequence ID" value="NZ_JACWMY010000001.1"/>
</dbReference>
<accession>A0ABR7WJJ9</accession>
<evidence type="ECO:0000313" key="3">
    <source>
        <dbReference type="EMBL" id="MBD1362480.1"/>
    </source>
</evidence>
<dbReference type="SUPFAM" id="SSF82171">
    <property type="entry name" value="DPP6 N-terminal domain-like"/>
    <property type="match status" value="1"/>
</dbReference>
<sequence>MKTFNLPVKLGIVCAAALLIFASSCKNDTGPFPTPVTIEETDGPDVNFFALTSDNRLLTLNAKDVSAIVATAPITGLQTGETILGMDFRPATGQLYAVGSTSRLYIINTTTGVARAVSATAFTPAITTSIYGAGFDFNPTVDRIRYVGYNGQNLRLNPETGTVAATDANINGSTLAPGVSAAAYTQNRAGAASTILYDIDLNNDKLYKQDPPNDGKLVEVGALSVNAEATGGFDISPDGSKALAILTVASKQGLYTIDLATGKAVLVKNSLPATIIGFAIPTEPVAYAVTVNTELAIFNPASPAPVLKAIGGLQAGETILGIDMRPVNGQLYALGSTSRLYTLNASSGLATQVGTGTLTTPLLGTDFGFDFNPTVDRIRVVSNLGQNLRLNPNDGAVAAIDGAINPITSSVSASAYTNNFAGATATVLYDIDAAVGRLVKQDPPNSGTLVDVGALGVTASIANGFDIGSTSGTAYALLTVGGVTKVYTINLMTGAATAGATLTGNVTAFTIGLGF</sequence>
<organism evidence="3 4">
    <name type="scientific">Mucilaginibacter pankratovii</name>
    <dbReference type="NCBI Taxonomy" id="2772110"/>
    <lineage>
        <taxon>Bacteria</taxon>
        <taxon>Pseudomonadati</taxon>
        <taxon>Bacteroidota</taxon>
        <taxon>Sphingobacteriia</taxon>
        <taxon>Sphingobacteriales</taxon>
        <taxon>Sphingobacteriaceae</taxon>
        <taxon>Mucilaginibacter</taxon>
    </lineage>
</organism>
<gene>
    <name evidence="3" type="ORF">IDJ77_01540</name>
</gene>
<dbReference type="Proteomes" id="UP000606600">
    <property type="component" value="Unassembled WGS sequence"/>
</dbReference>
<reference evidence="3 4" key="1">
    <citation type="submission" date="2020-09" db="EMBL/GenBank/DDBJ databases">
        <title>Novel species of Mucilaginibacter isolated from a glacier on the Tibetan Plateau.</title>
        <authorList>
            <person name="Liu Q."/>
            <person name="Xin Y.-H."/>
        </authorList>
    </citation>
    <scope>NUCLEOTIDE SEQUENCE [LARGE SCALE GENOMIC DNA]</scope>
    <source>
        <strain evidence="3 4">ZT4R22</strain>
    </source>
</reference>
<dbReference type="InterPro" id="IPR025507">
    <property type="entry name" value="DUF4394"/>
</dbReference>